<name>A0A7G9SP62_9GAMM</name>
<dbReference type="NCBIfam" id="TIGR00254">
    <property type="entry name" value="GGDEF"/>
    <property type="match status" value="1"/>
</dbReference>
<dbReference type="EC" id="2.7.7.65" evidence="2"/>
<dbReference type="InterPro" id="IPR000160">
    <property type="entry name" value="GGDEF_dom"/>
</dbReference>
<comment type="cofactor">
    <cofactor evidence="1">
        <name>Mg(2+)</name>
        <dbReference type="ChEBI" id="CHEBI:18420"/>
    </cofactor>
</comment>
<dbReference type="Pfam" id="PF00990">
    <property type="entry name" value="GGDEF"/>
    <property type="match status" value="1"/>
</dbReference>
<dbReference type="PROSITE" id="PS50887">
    <property type="entry name" value="GGDEF"/>
    <property type="match status" value="1"/>
</dbReference>
<dbReference type="InterPro" id="IPR029787">
    <property type="entry name" value="Nucleotide_cyclase"/>
</dbReference>
<dbReference type="CDD" id="cd01949">
    <property type="entry name" value="GGDEF"/>
    <property type="match status" value="1"/>
</dbReference>
<comment type="catalytic activity">
    <reaction evidence="3">
        <text>2 GTP = 3',3'-c-di-GMP + 2 diphosphate</text>
        <dbReference type="Rhea" id="RHEA:24898"/>
        <dbReference type="ChEBI" id="CHEBI:33019"/>
        <dbReference type="ChEBI" id="CHEBI:37565"/>
        <dbReference type="ChEBI" id="CHEBI:58805"/>
        <dbReference type="EC" id="2.7.7.65"/>
    </reaction>
</comment>
<evidence type="ECO:0000313" key="7">
    <source>
        <dbReference type="Proteomes" id="UP000515804"/>
    </source>
</evidence>
<dbReference type="Gene3D" id="3.30.70.270">
    <property type="match status" value="1"/>
</dbReference>
<dbReference type="FunFam" id="3.30.70.270:FF:000001">
    <property type="entry name" value="Diguanylate cyclase domain protein"/>
    <property type="match status" value="1"/>
</dbReference>
<sequence>MASVHGLWGKALAGLLVLLCLLPSVVGAQDKPLSAFYRETWTTRQGLPHNQVNAIAQSPDGYLWLGTWEGLVRYNGLEFHVFDRANTPELKDNGIRSVRASDDGAVVIGTSRGGVTVKRGDRWRTWMEKDGLAQEEVMDALLDRQGRLWVATESAGITRMHDKTPTQFNERNGLPSDVVYGLLLDRDGSVWAATANGVAHFTDDRIQVYRADAGLPAAPIFRIMQDATGAIFVGTERGVYRMQGQRFVSESPLLPEDGVPSMAKDNAGNLWVGTVNNGLVRLGASGAERFTSVRGLPNNRVAGLLVDREGSIWAGTNAGLLRLSDASFSTWNGDQGLSDDYVRALYEAPRGGMWIGTSRGLNLWRDGRVEATYSAADGLPSDSVLSLLESRDGSLLVGSYTDGVLRMRNGKVVGHYDNAHGMPGSNQVRALAEEADGTLWIGTSRGLARLRDGKFKAYGLADGLPREFIISLHIARDGSLWVGTSNGAANIVGGKVRTLDMRPVNGAQDVFDFHEDADGTLWLATDRGLLRYRNGMLRGLALKEGLPVDTLFTVVDDELGHLWMTSNRGVLRIKRSDAEAVLDGRLAQLPYDHFGEADGLVSAQCNGGSGPAALRDSRGNIWMATSRGAAMTSPGRLQAYRHQLPQVVIEQAYANDKPVSAENNLLRLPAGTQKLEFRYAALSFLMPRFLRYRYRLEGVDAGWIERGNQRVAQYTNLRPGRYRFLVDVSAPTLGRDWSGSPTAVDIEIEPQPWQQAWFLALATALLGLLLFAIYRWRLGSLRRRATELEEVIDQRTSALREQTDRLLDADREKSILLARLKEQSEAFERMALEDALTGIGNRRNFDDRLAKAFDRAVDTRQPLSFALFDVDEFKRINDQYSHAAGDHALVAVAHALQQGIDGRGSIARWGGEEFAVLFEGMPLDEARQLCEQLRERVQAIDCSEFAPGWTMTISAGVTERTGLSHHEKLVSRADALLYEAKRAGRNRICG</sequence>
<dbReference type="AlphaFoldDB" id="A0A7G9SP62"/>
<dbReference type="InterPro" id="IPR011123">
    <property type="entry name" value="Y_Y_Y"/>
</dbReference>
<protein>
    <recommendedName>
        <fullName evidence="2">diguanylate cyclase</fullName>
        <ecNumber evidence="2">2.7.7.65</ecNumber>
    </recommendedName>
</protein>
<keyword evidence="4" id="KW-1133">Transmembrane helix</keyword>
<dbReference type="InterPro" id="IPR011110">
    <property type="entry name" value="Reg_prop"/>
</dbReference>
<dbReference type="Gene3D" id="2.60.40.10">
    <property type="entry name" value="Immunoglobulins"/>
    <property type="match status" value="1"/>
</dbReference>
<evidence type="ECO:0000256" key="4">
    <source>
        <dbReference type="SAM" id="Phobius"/>
    </source>
</evidence>
<dbReference type="SUPFAM" id="SSF55073">
    <property type="entry name" value="Nucleotide cyclase"/>
    <property type="match status" value="1"/>
</dbReference>
<gene>
    <name evidence="6" type="ORF">H9L16_13375</name>
</gene>
<dbReference type="Proteomes" id="UP000515804">
    <property type="component" value="Chromosome"/>
</dbReference>
<dbReference type="RefSeq" id="WP_187552155.1">
    <property type="nucleotide sequence ID" value="NZ_BMZL01000001.1"/>
</dbReference>
<dbReference type="Pfam" id="PF07495">
    <property type="entry name" value="Y_Y_Y"/>
    <property type="match status" value="1"/>
</dbReference>
<evidence type="ECO:0000256" key="3">
    <source>
        <dbReference type="ARBA" id="ARBA00034247"/>
    </source>
</evidence>
<dbReference type="SUPFAM" id="SSF63829">
    <property type="entry name" value="Calcium-dependent phosphotriesterase"/>
    <property type="match status" value="2"/>
</dbReference>
<proteinExistence type="predicted"/>
<dbReference type="GO" id="GO:0005886">
    <property type="term" value="C:plasma membrane"/>
    <property type="evidence" value="ECO:0007669"/>
    <property type="project" value="TreeGrafter"/>
</dbReference>
<dbReference type="GO" id="GO:1902201">
    <property type="term" value="P:negative regulation of bacterial-type flagellum-dependent cell motility"/>
    <property type="evidence" value="ECO:0007669"/>
    <property type="project" value="TreeGrafter"/>
</dbReference>
<dbReference type="SMART" id="SM00267">
    <property type="entry name" value="GGDEF"/>
    <property type="match status" value="1"/>
</dbReference>
<dbReference type="GO" id="GO:0043709">
    <property type="term" value="P:cell adhesion involved in single-species biofilm formation"/>
    <property type="evidence" value="ECO:0007669"/>
    <property type="project" value="TreeGrafter"/>
</dbReference>
<feature type="domain" description="GGDEF" evidence="5">
    <location>
        <begin position="861"/>
        <end position="990"/>
    </location>
</feature>
<dbReference type="Gene3D" id="2.130.10.10">
    <property type="entry name" value="YVTN repeat-like/Quinoprotein amine dehydrogenase"/>
    <property type="match status" value="2"/>
</dbReference>
<keyword evidence="4" id="KW-0472">Membrane</keyword>
<accession>A0A7G9SP62</accession>
<dbReference type="Pfam" id="PF07494">
    <property type="entry name" value="Reg_prop"/>
    <property type="match status" value="6"/>
</dbReference>
<reference evidence="6 7" key="1">
    <citation type="submission" date="2020-08" db="EMBL/GenBank/DDBJ databases">
        <title>Genome sequence of Thermomonas carbonis KCTC 42013T.</title>
        <authorList>
            <person name="Hyun D.-W."/>
            <person name="Bae J.-W."/>
        </authorList>
    </citation>
    <scope>NUCLEOTIDE SEQUENCE [LARGE SCALE GENOMIC DNA]</scope>
    <source>
        <strain evidence="6 7">KCTC 42013</strain>
    </source>
</reference>
<evidence type="ECO:0000259" key="5">
    <source>
        <dbReference type="PROSITE" id="PS50887"/>
    </source>
</evidence>
<evidence type="ECO:0000256" key="2">
    <source>
        <dbReference type="ARBA" id="ARBA00012528"/>
    </source>
</evidence>
<evidence type="ECO:0000313" key="6">
    <source>
        <dbReference type="EMBL" id="QNN69637.1"/>
    </source>
</evidence>
<dbReference type="InterPro" id="IPR050469">
    <property type="entry name" value="Diguanylate_Cyclase"/>
</dbReference>
<dbReference type="PANTHER" id="PTHR45138:SF9">
    <property type="entry name" value="DIGUANYLATE CYCLASE DGCM-RELATED"/>
    <property type="match status" value="1"/>
</dbReference>
<keyword evidence="4" id="KW-0812">Transmembrane</keyword>
<dbReference type="EMBL" id="CP060719">
    <property type="protein sequence ID" value="QNN69637.1"/>
    <property type="molecule type" value="Genomic_DNA"/>
</dbReference>
<organism evidence="6 7">
    <name type="scientific">Thermomonas carbonis</name>
    <dbReference type="NCBI Taxonomy" id="1463158"/>
    <lineage>
        <taxon>Bacteria</taxon>
        <taxon>Pseudomonadati</taxon>
        <taxon>Pseudomonadota</taxon>
        <taxon>Gammaproteobacteria</taxon>
        <taxon>Lysobacterales</taxon>
        <taxon>Lysobacteraceae</taxon>
        <taxon>Thermomonas</taxon>
    </lineage>
</organism>
<dbReference type="GO" id="GO:0052621">
    <property type="term" value="F:diguanylate cyclase activity"/>
    <property type="evidence" value="ECO:0007669"/>
    <property type="project" value="UniProtKB-EC"/>
</dbReference>
<dbReference type="KEGG" id="tcn:H9L16_13375"/>
<feature type="transmembrane region" description="Helical" evidence="4">
    <location>
        <begin position="756"/>
        <end position="774"/>
    </location>
</feature>
<dbReference type="InterPro" id="IPR015943">
    <property type="entry name" value="WD40/YVTN_repeat-like_dom_sf"/>
</dbReference>
<dbReference type="InterPro" id="IPR013783">
    <property type="entry name" value="Ig-like_fold"/>
</dbReference>
<keyword evidence="7" id="KW-1185">Reference proteome</keyword>
<dbReference type="InterPro" id="IPR043128">
    <property type="entry name" value="Rev_trsase/Diguanyl_cyclase"/>
</dbReference>
<dbReference type="PANTHER" id="PTHR45138">
    <property type="entry name" value="REGULATORY COMPONENTS OF SENSORY TRANSDUCTION SYSTEM"/>
    <property type="match status" value="1"/>
</dbReference>
<evidence type="ECO:0000256" key="1">
    <source>
        <dbReference type="ARBA" id="ARBA00001946"/>
    </source>
</evidence>